<sequence length="278" mass="31473">MLKKELAAILGAATVAVVSCTSYQHNTQVIVETEEFEKKKKAKASKQPVLPTSKPNFAEISDIPTKKKAFFDYLRPGIELENQRISEERSLIVSLKNQSSLSAKERQALTDLGQAYNLSFPAEGESTERWFEVMQQRVDFLPEALVLTQAANESAWGTSRFATEASNYFGQWCYSEGCGLVPNKRPPGMTHEVAKFSDASESTHRYFMNVNRNPAYVELRRLRTKLRAQGDDILSPESAIELAGGLIRYSERGQYYVDDIRAMIRHNSTFWQQSDLNQ</sequence>
<dbReference type="InterPro" id="IPR053195">
    <property type="entry name" value="Bax-like"/>
</dbReference>
<dbReference type="KEGG" id="vas:GT360_07410"/>
<evidence type="ECO:0000313" key="3">
    <source>
        <dbReference type="Proteomes" id="UP000464262"/>
    </source>
</evidence>
<dbReference type="GO" id="GO:0004040">
    <property type="term" value="F:amidase activity"/>
    <property type="evidence" value="ECO:0007669"/>
    <property type="project" value="InterPro"/>
</dbReference>
<dbReference type="Proteomes" id="UP000464262">
    <property type="component" value="Chromosome 1"/>
</dbReference>
<dbReference type="Pfam" id="PF01832">
    <property type="entry name" value="Glucosaminidase"/>
    <property type="match status" value="1"/>
</dbReference>
<gene>
    <name evidence="2" type="ORF">GT360_07410</name>
</gene>
<dbReference type="AlphaFoldDB" id="A0A7Z2T309"/>
<dbReference type="PANTHER" id="PTHR40572">
    <property type="entry name" value="PROTEIN BAX"/>
    <property type="match status" value="1"/>
</dbReference>
<accession>A0A7Z2T309</accession>
<keyword evidence="3" id="KW-1185">Reference proteome</keyword>
<reference evidence="2 3" key="1">
    <citation type="submission" date="2020-01" db="EMBL/GenBank/DDBJ databases">
        <title>Whole genome and functional gene identification of agarase of Vibrio HN897.</title>
        <authorList>
            <person name="Liu Y."/>
            <person name="Zhao Z."/>
        </authorList>
    </citation>
    <scope>NUCLEOTIDE SEQUENCE [LARGE SCALE GENOMIC DNA]</scope>
    <source>
        <strain evidence="2 3">HN897</strain>
    </source>
</reference>
<evidence type="ECO:0000313" key="2">
    <source>
        <dbReference type="EMBL" id="QIA63356.1"/>
    </source>
</evidence>
<dbReference type="PROSITE" id="PS51257">
    <property type="entry name" value="PROKAR_LIPOPROTEIN"/>
    <property type="match status" value="1"/>
</dbReference>
<organism evidence="2 3">
    <name type="scientific">Vibrio astriarenae</name>
    <dbReference type="NCBI Taxonomy" id="1481923"/>
    <lineage>
        <taxon>Bacteria</taxon>
        <taxon>Pseudomonadati</taxon>
        <taxon>Pseudomonadota</taxon>
        <taxon>Gammaproteobacteria</taxon>
        <taxon>Vibrionales</taxon>
        <taxon>Vibrionaceae</taxon>
        <taxon>Vibrio</taxon>
    </lineage>
</organism>
<protein>
    <submittedName>
        <fullName evidence="2">Glucosaminidase</fullName>
    </submittedName>
</protein>
<dbReference type="EMBL" id="CP047475">
    <property type="protein sequence ID" value="QIA63356.1"/>
    <property type="molecule type" value="Genomic_DNA"/>
</dbReference>
<feature type="domain" description="Mannosyl-glycoprotein endo-beta-N-acetylglucosamidase-like" evidence="1">
    <location>
        <begin position="132"/>
        <end position="267"/>
    </location>
</feature>
<dbReference type="PANTHER" id="PTHR40572:SF1">
    <property type="entry name" value="PROTEIN BAX"/>
    <property type="match status" value="1"/>
</dbReference>
<dbReference type="InterPro" id="IPR002901">
    <property type="entry name" value="MGlyc_endo_b_GlcNAc-like_dom"/>
</dbReference>
<dbReference type="Gene3D" id="1.10.530.10">
    <property type="match status" value="1"/>
</dbReference>
<name>A0A7Z2T309_9VIBR</name>
<evidence type="ECO:0000259" key="1">
    <source>
        <dbReference type="Pfam" id="PF01832"/>
    </source>
</evidence>
<dbReference type="RefSeq" id="WP_164648250.1">
    <property type="nucleotide sequence ID" value="NZ_CP047475.1"/>
</dbReference>
<proteinExistence type="predicted"/>